<dbReference type="NCBIfam" id="TIGR01730">
    <property type="entry name" value="RND_mfp"/>
    <property type="match status" value="1"/>
</dbReference>
<sequence>MKQWLWSFILLVIALGATAYLMQPADSADDEGPRGRVTHVNVVQPERAQIQDRLRAVGTARARNSVDIVSEVDGRIVDIHFTEGQQVVQGDRLVSLDKRQAQADMAVAEARLKDAEAKFRRAESLQKSNSISAAEVDELVAGLAVARASLELARSRLDNLEVVAPFDGVLGLKEVSVGAWLSAGQLITTLDSIDQMLVRFQVPQRYIDQLQSGQAIDVATSGAASTRLSGEVTELGSRVDPLSRTLTVQSQVSNPDARLYPGQFLDVSLTLDTRTGLQIPEQAVMTRGRENFVYVIADGLAKRVPLELGSRLAGRVEVVEGLTLEDRVVINGQDGLSSGDPVKVLDDDDALLEPAPSSQIRAGGDDQL</sequence>
<dbReference type="Gene3D" id="2.40.30.170">
    <property type="match status" value="1"/>
</dbReference>
<feature type="coiled-coil region" evidence="2">
    <location>
        <begin position="98"/>
        <end position="125"/>
    </location>
</feature>
<dbReference type="Gene3D" id="1.10.287.470">
    <property type="entry name" value="Helix hairpin bin"/>
    <property type="match status" value="1"/>
</dbReference>
<proteinExistence type="inferred from homology"/>
<organism evidence="8 9">
    <name type="scientific">Hydrocarboniclastica marina</name>
    <dbReference type="NCBI Taxonomy" id="2259620"/>
    <lineage>
        <taxon>Bacteria</taxon>
        <taxon>Pseudomonadati</taxon>
        <taxon>Pseudomonadota</taxon>
        <taxon>Gammaproteobacteria</taxon>
        <taxon>Alteromonadales</taxon>
        <taxon>Alteromonadaceae</taxon>
        <taxon>Hydrocarboniclastica</taxon>
    </lineage>
</organism>
<name>A0A4P7XKQ0_9ALTE</name>
<dbReference type="GO" id="GO:0015562">
    <property type="term" value="F:efflux transmembrane transporter activity"/>
    <property type="evidence" value="ECO:0007669"/>
    <property type="project" value="TreeGrafter"/>
</dbReference>
<evidence type="ECO:0000256" key="1">
    <source>
        <dbReference type="ARBA" id="ARBA00009477"/>
    </source>
</evidence>
<evidence type="ECO:0000259" key="7">
    <source>
        <dbReference type="Pfam" id="PF25989"/>
    </source>
</evidence>
<dbReference type="Gene3D" id="2.40.50.100">
    <property type="match status" value="1"/>
</dbReference>
<dbReference type="PANTHER" id="PTHR30469:SF11">
    <property type="entry name" value="BLL4320 PROTEIN"/>
    <property type="match status" value="1"/>
</dbReference>
<dbReference type="OrthoDB" id="9806939at2"/>
<keyword evidence="9" id="KW-1185">Reference proteome</keyword>
<dbReference type="AlphaFoldDB" id="A0A4P7XKQ0"/>
<gene>
    <name evidence="8" type="ORF">soil367_18240</name>
</gene>
<protein>
    <submittedName>
        <fullName evidence="8">Efflux RND transporter periplasmic adaptor subunit</fullName>
    </submittedName>
</protein>
<dbReference type="RefSeq" id="WP_136550422.1">
    <property type="nucleotide sequence ID" value="NZ_CP031093.1"/>
</dbReference>
<evidence type="ECO:0000259" key="5">
    <source>
        <dbReference type="Pfam" id="PF25917"/>
    </source>
</evidence>
<feature type="region of interest" description="Disordered" evidence="3">
    <location>
        <begin position="339"/>
        <end position="368"/>
    </location>
</feature>
<evidence type="ECO:0000256" key="3">
    <source>
        <dbReference type="SAM" id="MobiDB-lite"/>
    </source>
</evidence>
<reference evidence="8 9" key="1">
    <citation type="submission" date="2018-07" db="EMBL/GenBank/DDBJ databases">
        <title>Marsedoiliclastica nanhaica gen. nov. sp. nov., a novel marine hydrocarbonoclastic bacterium isolated from an in-situ enriched hydrocarbon-degrading consortium in deep-sea sediment.</title>
        <authorList>
            <person name="Dong C."/>
            <person name="Ma T."/>
            <person name="Liu R."/>
            <person name="Shao Z."/>
        </authorList>
    </citation>
    <scope>NUCLEOTIDE SEQUENCE [LARGE SCALE GENOMIC DNA]</scope>
    <source>
        <strain evidence="9">soil36-7</strain>
    </source>
</reference>
<dbReference type="Proteomes" id="UP000298049">
    <property type="component" value="Chromosome"/>
</dbReference>
<keyword evidence="4" id="KW-0732">Signal</keyword>
<dbReference type="KEGG" id="hmi:soil367_18240"/>
<dbReference type="GO" id="GO:1990281">
    <property type="term" value="C:efflux pump complex"/>
    <property type="evidence" value="ECO:0007669"/>
    <property type="project" value="TreeGrafter"/>
</dbReference>
<feature type="domain" description="YknX-like C-terminal permuted SH3-like" evidence="7">
    <location>
        <begin position="276"/>
        <end position="344"/>
    </location>
</feature>
<dbReference type="Pfam" id="PF25954">
    <property type="entry name" value="Beta-barrel_RND_2"/>
    <property type="match status" value="1"/>
</dbReference>
<evidence type="ECO:0000313" key="8">
    <source>
        <dbReference type="EMBL" id="QCF27711.1"/>
    </source>
</evidence>
<comment type="similarity">
    <text evidence="1">Belongs to the membrane fusion protein (MFP) (TC 8.A.1) family.</text>
</comment>
<dbReference type="SUPFAM" id="SSF111369">
    <property type="entry name" value="HlyD-like secretion proteins"/>
    <property type="match status" value="1"/>
</dbReference>
<feature type="domain" description="CusB-like beta-barrel" evidence="6">
    <location>
        <begin position="198"/>
        <end position="270"/>
    </location>
</feature>
<dbReference type="EMBL" id="CP031093">
    <property type="protein sequence ID" value="QCF27711.1"/>
    <property type="molecule type" value="Genomic_DNA"/>
</dbReference>
<feature type="chain" id="PRO_5020670989" evidence="4">
    <location>
        <begin position="20"/>
        <end position="368"/>
    </location>
</feature>
<feature type="domain" description="Multidrug resistance protein MdtA-like barrel-sandwich hybrid" evidence="5">
    <location>
        <begin position="64"/>
        <end position="185"/>
    </location>
</feature>
<accession>A0A4P7XKQ0</accession>
<evidence type="ECO:0000313" key="9">
    <source>
        <dbReference type="Proteomes" id="UP000298049"/>
    </source>
</evidence>
<dbReference type="Pfam" id="PF25989">
    <property type="entry name" value="YknX_C"/>
    <property type="match status" value="1"/>
</dbReference>
<dbReference type="InterPro" id="IPR058792">
    <property type="entry name" value="Beta-barrel_RND_2"/>
</dbReference>
<evidence type="ECO:0000259" key="6">
    <source>
        <dbReference type="Pfam" id="PF25954"/>
    </source>
</evidence>
<dbReference type="InterPro" id="IPR058625">
    <property type="entry name" value="MdtA-like_BSH"/>
</dbReference>
<dbReference type="Pfam" id="PF25917">
    <property type="entry name" value="BSH_RND"/>
    <property type="match status" value="1"/>
</dbReference>
<dbReference type="InterPro" id="IPR058637">
    <property type="entry name" value="YknX-like_C"/>
</dbReference>
<evidence type="ECO:0000256" key="4">
    <source>
        <dbReference type="SAM" id="SignalP"/>
    </source>
</evidence>
<evidence type="ECO:0000256" key="2">
    <source>
        <dbReference type="SAM" id="Coils"/>
    </source>
</evidence>
<keyword evidence="2" id="KW-0175">Coiled coil</keyword>
<feature type="signal peptide" evidence="4">
    <location>
        <begin position="1"/>
        <end position="19"/>
    </location>
</feature>
<dbReference type="PANTHER" id="PTHR30469">
    <property type="entry name" value="MULTIDRUG RESISTANCE PROTEIN MDTA"/>
    <property type="match status" value="1"/>
</dbReference>
<dbReference type="Gene3D" id="2.40.420.20">
    <property type="match status" value="1"/>
</dbReference>
<dbReference type="InterPro" id="IPR006143">
    <property type="entry name" value="RND_pump_MFP"/>
</dbReference>